<evidence type="ECO:0000256" key="1">
    <source>
        <dbReference type="ARBA" id="ARBA00004370"/>
    </source>
</evidence>
<evidence type="ECO:0000256" key="7">
    <source>
        <dbReference type="PROSITE-ProRule" id="PRU00043"/>
    </source>
</evidence>
<accession>A0A9P0H7B6</accession>
<organism evidence="9 10">
    <name type="scientific">Nezara viridula</name>
    <name type="common">Southern green stink bug</name>
    <name type="synonym">Cimex viridulus</name>
    <dbReference type="NCBI Taxonomy" id="85310"/>
    <lineage>
        <taxon>Eukaryota</taxon>
        <taxon>Metazoa</taxon>
        <taxon>Ecdysozoa</taxon>
        <taxon>Arthropoda</taxon>
        <taxon>Hexapoda</taxon>
        <taxon>Insecta</taxon>
        <taxon>Pterygota</taxon>
        <taxon>Neoptera</taxon>
        <taxon>Paraneoptera</taxon>
        <taxon>Hemiptera</taxon>
        <taxon>Heteroptera</taxon>
        <taxon>Panheteroptera</taxon>
        <taxon>Pentatomomorpha</taxon>
        <taxon>Pentatomoidea</taxon>
        <taxon>Pentatomidae</taxon>
        <taxon>Pentatominae</taxon>
        <taxon>Nezara</taxon>
    </lineage>
</organism>
<dbReference type="SUPFAM" id="SSF49313">
    <property type="entry name" value="Cadherin-like"/>
    <property type="match status" value="2"/>
</dbReference>
<dbReference type="PRINTS" id="PR00205">
    <property type="entry name" value="CADHERIN"/>
</dbReference>
<comment type="subcellular location">
    <subcellularLocation>
        <location evidence="1">Membrane</location>
    </subcellularLocation>
</comment>
<dbReference type="GO" id="GO:0060429">
    <property type="term" value="P:epithelium development"/>
    <property type="evidence" value="ECO:0007669"/>
    <property type="project" value="UniProtKB-ARBA"/>
</dbReference>
<dbReference type="Pfam" id="PF00028">
    <property type="entry name" value="Cadherin"/>
    <property type="match status" value="2"/>
</dbReference>
<dbReference type="Gene3D" id="2.60.40.60">
    <property type="entry name" value="Cadherins"/>
    <property type="match status" value="2"/>
</dbReference>
<evidence type="ECO:0000256" key="4">
    <source>
        <dbReference type="ARBA" id="ARBA00022837"/>
    </source>
</evidence>
<sequence length="312" mass="34731">MVPWSVHCDAARSVSRLRANRQLFAGCLRCRNTPPHPLHNIQPPRSKSIIYIYGVLTTVEPLDRETKSNYDLVAEARDGGVPPRTTRVPLKIYVTDVNDNAPEILDPREDVVSIREEQPPGTEVVKIRAVDKDNGPNATLTYSILKGRDADGWRVFSIDPVTGILRTRVPLEAGEREVYRVRVAATDTGNPPRQSVRTLSVEVLALYDHRPTFSSSSLTFKKVPTLPTQHLNLNVERTCFLHLRVTAIVQAGSGGYRTEAVGQLTSIHLITASGYPPYQDPQGRGISLFIGLWRGPAVVHFQCIWDSSVLWP</sequence>
<evidence type="ECO:0000256" key="3">
    <source>
        <dbReference type="ARBA" id="ARBA00022737"/>
    </source>
</evidence>
<gene>
    <name evidence="9" type="ORF">NEZAVI_LOCUS6748</name>
</gene>
<dbReference type="FunFam" id="2.60.40.60:FF:000020">
    <property type="entry name" value="Dachsous cadherin-related 1b"/>
    <property type="match status" value="1"/>
</dbReference>
<keyword evidence="6" id="KW-0472">Membrane</keyword>
<dbReference type="GO" id="GO:0009653">
    <property type="term" value="P:anatomical structure morphogenesis"/>
    <property type="evidence" value="ECO:0007669"/>
    <property type="project" value="UniProtKB-ARBA"/>
</dbReference>
<keyword evidence="5" id="KW-1133">Transmembrane helix</keyword>
<evidence type="ECO:0000259" key="8">
    <source>
        <dbReference type="PROSITE" id="PS50268"/>
    </source>
</evidence>
<name>A0A9P0H7B6_NEZVI</name>
<proteinExistence type="predicted"/>
<dbReference type="CDD" id="cd11304">
    <property type="entry name" value="Cadherin_repeat"/>
    <property type="match status" value="2"/>
</dbReference>
<dbReference type="Proteomes" id="UP001152798">
    <property type="component" value="Chromosome 3"/>
</dbReference>
<feature type="domain" description="Cadherin" evidence="8">
    <location>
        <begin position="41"/>
        <end position="104"/>
    </location>
</feature>
<dbReference type="GO" id="GO:0045296">
    <property type="term" value="F:cadherin binding"/>
    <property type="evidence" value="ECO:0007669"/>
    <property type="project" value="TreeGrafter"/>
</dbReference>
<keyword evidence="3" id="KW-0677">Repeat</keyword>
<dbReference type="GO" id="GO:0007156">
    <property type="term" value="P:homophilic cell adhesion via plasma membrane adhesion molecules"/>
    <property type="evidence" value="ECO:0007669"/>
    <property type="project" value="InterPro"/>
</dbReference>
<dbReference type="InterPro" id="IPR015919">
    <property type="entry name" value="Cadherin-like_sf"/>
</dbReference>
<dbReference type="PANTHER" id="PTHR24027">
    <property type="entry name" value="CADHERIN-23"/>
    <property type="match status" value="1"/>
</dbReference>
<dbReference type="GO" id="GO:0016477">
    <property type="term" value="P:cell migration"/>
    <property type="evidence" value="ECO:0007669"/>
    <property type="project" value="TreeGrafter"/>
</dbReference>
<dbReference type="PROSITE" id="PS00232">
    <property type="entry name" value="CADHERIN_1"/>
    <property type="match status" value="1"/>
</dbReference>
<dbReference type="GO" id="GO:0008013">
    <property type="term" value="F:beta-catenin binding"/>
    <property type="evidence" value="ECO:0007669"/>
    <property type="project" value="TreeGrafter"/>
</dbReference>
<dbReference type="InterPro" id="IPR020894">
    <property type="entry name" value="Cadherin_CS"/>
</dbReference>
<dbReference type="OrthoDB" id="6252479at2759"/>
<dbReference type="SMART" id="SM00112">
    <property type="entry name" value="CA"/>
    <property type="match status" value="2"/>
</dbReference>
<dbReference type="InterPro" id="IPR039808">
    <property type="entry name" value="Cadherin"/>
</dbReference>
<feature type="domain" description="Cadherin" evidence="8">
    <location>
        <begin position="106"/>
        <end position="213"/>
    </location>
</feature>
<dbReference type="PROSITE" id="PS50268">
    <property type="entry name" value="CADHERIN_2"/>
    <property type="match status" value="2"/>
</dbReference>
<keyword evidence="2" id="KW-0812">Transmembrane</keyword>
<evidence type="ECO:0000313" key="9">
    <source>
        <dbReference type="EMBL" id="CAH1396738.1"/>
    </source>
</evidence>
<evidence type="ECO:0000313" key="10">
    <source>
        <dbReference type="Proteomes" id="UP001152798"/>
    </source>
</evidence>
<evidence type="ECO:0000256" key="5">
    <source>
        <dbReference type="ARBA" id="ARBA00022989"/>
    </source>
</evidence>
<dbReference type="PANTHER" id="PTHR24027:SF438">
    <property type="entry name" value="CADHERIN 23"/>
    <property type="match status" value="1"/>
</dbReference>
<evidence type="ECO:0000256" key="2">
    <source>
        <dbReference type="ARBA" id="ARBA00022692"/>
    </source>
</evidence>
<keyword evidence="10" id="KW-1185">Reference proteome</keyword>
<dbReference type="AlphaFoldDB" id="A0A9P0H7B6"/>
<keyword evidence="4 7" id="KW-0106">Calcium</keyword>
<dbReference type="GO" id="GO:0005509">
    <property type="term" value="F:calcium ion binding"/>
    <property type="evidence" value="ECO:0007669"/>
    <property type="project" value="UniProtKB-UniRule"/>
</dbReference>
<dbReference type="EMBL" id="OV725079">
    <property type="protein sequence ID" value="CAH1396738.1"/>
    <property type="molecule type" value="Genomic_DNA"/>
</dbReference>
<dbReference type="InterPro" id="IPR002126">
    <property type="entry name" value="Cadherin-like_dom"/>
</dbReference>
<evidence type="ECO:0000256" key="6">
    <source>
        <dbReference type="ARBA" id="ARBA00023136"/>
    </source>
</evidence>
<reference evidence="9" key="1">
    <citation type="submission" date="2022-01" db="EMBL/GenBank/DDBJ databases">
        <authorList>
            <person name="King R."/>
        </authorList>
    </citation>
    <scope>NUCLEOTIDE SEQUENCE</scope>
</reference>
<dbReference type="GO" id="GO:0016342">
    <property type="term" value="C:catenin complex"/>
    <property type="evidence" value="ECO:0007669"/>
    <property type="project" value="TreeGrafter"/>
</dbReference>
<protein>
    <recommendedName>
        <fullName evidence="8">Cadherin domain-containing protein</fullName>
    </recommendedName>
</protein>